<dbReference type="CDD" id="cd06222">
    <property type="entry name" value="RNase_H_like"/>
    <property type="match status" value="1"/>
</dbReference>
<dbReference type="InterPro" id="IPR012337">
    <property type="entry name" value="RNaseH-like_sf"/>
</dbReference>
<accession>A0AAV2FTN6</accession>
<dbReference type="PANTHER" id="PTHR47074:SF48">
    <property type="entry name" value="POLYNUCLEOTIDYL TRANSFERASE, RIBONUCLEASE H-LIKE SUPERFAMILY PROTEIN"/>
    <property type="match status" value="1"/>
</dbReference>
<name>A0AAV2FTN6_9ROSI</name>
<evidence type="ECO:0000259" key="1">
    <source>
        <dbReference type="Pfam" id="PF13456"/>
    </source>
</evidence>
<dbReference type="PANTHER" id="PTHR47074">
    <property type="entry name" value="BNAC02G40300D PROTEIN"/>
    <property type="match status" value="1"/>
</dbReference>
<dbReference type="InterPro" id="IPR036397">
    <property type="entry name" value="RNaseH_sf"/>
</dbReference>
<dbReference type="Pfam" id="PF13456">
    <property type="entry name" value="RVT_3"/>
    <property type="match status" value="1"/>
</dbReference>
<evidence type="ECO:0000313" key="3">
    <source>
        <dbReference type="Proteomes" id="UP001497516"/>
    </source>
</evidence>
<proteinExistence type="predicted"/>
<dbReference type="Gene3D" id="3.30.420.10">
    <property type="entry name" value="Ribonuclease H-like superfamily/Ribonuclease H"/>
    <property type="match status" value="1"/>
</dbReference>
<sequence length="177" mass="19574">MRQYNQQVDEWLRVPVEQDTPFSGPVLPPSGTASGSPVICMWDGATQHGSHSARGVVLMTRGRDTLMARGGQFPCIDDPVVVEVLALREAVWWCLENGFTEVCFEGDAKVIIDKIIRAEIGDTRMGAILEEIVSCFALHPGFSVWFVGRRNNRVAHMVARQALSLSPTAGRLFDFQT</sequence>
<reference evidence="2 3" key="1">
    <citation type="submission" date="2024-04" db="EMBL/GenBank/DDBJ databases">
        <authorList>
            <person name="Fracassetti M."/>
        </authorList>
    </citation>
    <scope>NUCLEOTIDE SEQUENCE [LARGE SCALE GENOMIC DNA]</scope>
</reference>
<dbReference type="Proteomes" id="UP001497516">
    <property type="component" value="Chromosome 7"/>
</dbReference>
<dbReference type="GO" id="GO:0004523">
    <property type="term" value="F:RNA-DNA hybrid ribonuclease activity"/>
    <property type="evidence" value="ECO:0007669"/>
    <property type="project" value="InterPro"/>
</dbReference>
<dbReference type="InterPro" id="IPR052929">
    <property type="entry name" value="RNase_H-like_EbsB-rel"/>
</dbReference>
<dbReference type="AlphaFoldDB" id="A0AAV2FTN6"/>
<protein>
    <recommendedName>
        <fullName evidence="1">RNase H type-1 domain-containing protein</fullName>
    </recommendedName>
</protein>
<feature type="domain" description="RNase H type-1" evidence="1">
    <location>
        <begin position="43"/>
        <end position="162"/>
    </location>
</feature>
<dbReference type="InterPro" id="IPR044730">
    <property type="entry name" value="RNase_H-like_dom_plant"/>
</dbReference>
<dbReference type="GO" id="GO:0003676">
    <property type="term" value="F:nucleic acid binding"/>
    <property type="evidence" value="ECO:0007669"/>
    <property type="project" value="InterPro"/>
</dbReference>
<keyword evidence="3" id="KW-1185">Reference proteome</keyword>
<dbReference type="InterPro" id="IPR002156">
    <property type="entry name" value="RNaseH_domain"/>
</dbReference>
<dbReference type="EMBL" id="OZ034820">
    <property type="protein sequence ID" value="CAL1401701.1"/>
    <property type="molecule type" value="Genomic_DNA"/>
</dbReference>
<evidence type="ECO:0000313" key="2">
    <source>
        <dbReference type="EMBL" id="CAL1401701.1"/>
    </source>
</evidence>
<gene>
    <name evidence="2" type="ORF">LTRI10_LOCUS41747</name>
</gene>
<organism evidence="2 3">
    <name type="scientific">Linum trigynum</name>
    <dbReference type="NCBI Taxonomy" id="586398"/>
    <lineage>
        <taxon>Eukaryota</taxon>
        <taxon>Viridiplantae</taxon>
        <taxon>Streptophyta</taxon>
        <taxon>Embryophyta</taxon>
        <taxon>Tracheophyta</taxon>
        <taxon>Spermatophyta</taxon>
        <taxon>Magnoliopsida</taxon>
        <taxon>eudicotyledons</taxon>
        <taxon>Gunneridae</taxon>
        <taxon>Pentapetalae</taxon>
        <taxon>rosids</taxon>
        <taxon>fabids</taxon>
        <taxon>Malpighiales</taxon>
        <taxon>Linaceae</taxon>
        <taxon>Linum</taxon>
    </lineage>
</organism>
<dbReference type="SUPFAM" id="SSF53098">
    <property type="entry name" value="Ribonuclease H-like"/>
    <property type="match status" value="1"/>
</dbReference>